<keyword evidence="2" id="KW-0808">Transferase</keyword>
<gene>
    <name evidence="2" type="ORF">UY44_C0005G0007</name>
</gene>
<dbReference type="Gene3D" id="3.40.50.10490">
    <property type="entry name" value="Glucose-6-phosphate isomerase like protein, domain 1"/>
    <property type="match status" value="1"/>
</dbReference>
<keyword evidence="2" id="KW-0418">Kinase</keyword>
<dbReference type="PROSITE" id="PS51464">
    <property type="entry name" value="SIS"/>
    <property type="match status" value="1"/>
</dbReference>
<dbReference type="CDD" id="cd05006">
    <property type="entry name" value="SIS_GmhA"/>
    <property type="match status" value="1"/>
</dbReference>
<dbReference type="InterPro" id="IPR035461">
    <property type="entry name" value="GmhA/DiaA"/>
</dbReference>
<organism evidence="2 3">
    <name type="scientific">Candidatus Kaiserbacteria bacterium GW2011_GWA2_49_19</name>
    <dbReference type="NCBI Taxonomy" id="1618669"/>
    <lineage>
        <taxon>Bacteria</taxon>
        <taxon>Candidatus Kaiseribacteriota</taxon>
    </lineage>
</organism>
<reference evidence="2 3" key="1">
    <citation type="journal article" date="2015" name="Nature">
        <title>rRNA introns, odd ribosomes, and small enigmatic genomes across a large radiation of phyla.</title>
        <authorList>
            <person name="Brown C.T."/>
            <person name="Hug L.A."/>
            <person name="Thomas B.C."/>
            <person name="Sharon I."/>
            <person name="Castelle C.J."/>
            <person name="Singh A."/>
            <person name="Wilkins M.J."/>
            <person name="Williams K.H."/>
            <person name="Banfield J.F."/>
        </authorList>
    </citation>
    <scope>NUCLEOTIDE SEQUENCE [LARGE SCALE GENOMIC DNA]</scope>
</reference>
<evidence type="ECO:0000313" key="3">
    <source>
        <dbReference type="Proteomes" id="UP000033965"/>
    </source>
</evidence>
<dbReference type="GO" id="GO:0097367">
    <property type="term" value="F:carbohydrate derivative binding"/>
    <property type="evidence" value="ECO:0007669"/>
    <property type="project" value="InterPro"/>
</dbReference>
<dbReference type="InterPro" id="IPR001347">
    <property type="entry name" value="SIS_dom"/>
</dbReference>
<dbReference type="GO" id="GO:0016301">
    <property type="term" value="F:kinase activity"/>
    <property type="evidence" value="ECO:0007669"/>
    <property type="project" value="UniProtKB-KW"/>
</dbReference>
<dbReference type="Pfam" id="PF13580">
    <property type="entry name" value="SIS_2"/>
    <property type="match status" value="1"/>
</dbReference>
<dbReference type="PANTHER" id="PTHR30390:SF8">
    <property type="entry name" value="SUGAR ISOMERASE (SIS)"/>
    <property type="match status" value="1"/>
</dbReference>
<dbReference type="SUPFAM" id="SSF53697">
    <property type="entry name" value="SIS domain"/>
    <property type="match status" value="1"/>
</dbReference>
<dbReference type="InterPro" id="IPR046348">
    <property type="entry name" value="SIS_dom_sf"/>
</dbReference>
<protein>
    <submittedName>
        <fullName evidence="2">GHMP kinase</fullName>
    </submittedName>
</protein>
<proteinExistence type="predicted"/>
<evidence type="ECO:0000259" key="1">
    <source>
        <dbReference type="PROSITE" id="PS51464"/>
    </source>
</evidence>
<dbReference type="PANTHER" id="PTHR30390">
    <property type="entry name" value="SEDOHEPTULOSE 7-PHOSPHATE ISOMERASE / DNAA INITIATOR-ASSOCIATING FACTOR FOR REPLICATION INITIATION"/>
    <property type="match status" value="1"/>
</dbReference>
<evidence type="ECO:0000313" key="2">
    <source>
        <dbReference type="EMBL" id="KKW09090.1"/>
    </source>
</evidence>
<dbReference type="InterPro" id="IPR050099">
    <property type="entry name" value="SIS_GmhA/DiaA_subfam"/>
</dbReference>
<comment type="caution">
    <text evidence="2">The sequence shown here is derived from an EMBL/GenBank/DDBJ whole genome shotgun (WGS) entry which is preliminary data.</text>
</comment>
<dbReference type="Proteomes" id="UP000033965">
    <property type="component" value="Unassembled WGS sequence"/>
</dbReference>
<dbReference type="AlphaFoldDB" id="A0A0G1VS31"/>
<name>A0A0G1VS31_9BACT</name>
<dbReference type="EMBL" id="LCPZ01000005">
    <property type="protein sequence ID" value="KKW09090.1"/>
    <property type="molecule type" value="Genomic_DNA"/>
</dbReference>
<feature type="domain" description="SIS" evidence="1">
    <location>
        <begin position="31"/>
        <end position="191"/>
    </location>
</feature>
<dbReference type="GO" id="GO:1901135">
    <property type="term" value="P:carbohydrate derivative metabolic process"/>
    <property type="evidence" value="ECO:0007669"/>
    <property type="project" value="InterPro"/>
</dbReference>
<accession>A0A0G1VS31</accession>
<sequence length="193" mass="20743">MKHAIEAYLGELNATARALALNAIQTAAEIIFRAYQHNKQIFIMGNGGSAANASHLACDLSKGTLKRVYDKTEKRLHVVSLTDNVPVLTAFANDCSYEEVFSQQLHNLVDTDDVVIAITGSGDSKNIIRAIEFARAAGARTIGLLGFDGGTLKGLVDHAVIVPSNNYGVIEDLHSVIGHILTNCLAQLKKNET</sequence>